<keyword evidence="2" id="KW-1185">Reference proteome</keyword>
<accession>A0A5B9WFN1</accession>
<gene>
    <name evidence="1" type="ORF">OJF2_76910</name>
</gene>
<proteinExistence type="predicted"/>
<organism evidence="1 2">
    <name type="scientific">Aquisphaera giovannonii</name>
    <dbReference type="NCBI Taxonomy" id="406548"/>
    <lineage>
        <taxon>Bacteria</taxon>
        <taxon>Pseudomonadati</taxon>
        <taxon>Planctomycetota</taxon>
        <taxon>Planctomycetia</taxon>
        <taxon>Isosphaerales</taxon>
        <taxon>Isosphaeraceae</taxon>
        <taxon>Aquisphaera</taxon>
    </lineage>
</organism>
<protein>
    <submittedName>
        <fullName evidence="1">Uncharacterized protein</fullName>
    </submittedName>
</protein>
<name>A0A5B9WFN1_9BACT</name>
<evidence type="ECO:0000313" key="1">
    <source>
        <dbReference type="EMBL" id="QEH39079.1"/>
    </source>
</evidence>
<dbReference type="Proteomes" id="UP000324233">
    <property type="component" value="Chromosome"/>
</dbReference>
<reference evidence="1 2" key="1">
    <citation type="submission" date="2019-08" db="EMBL/GenBank/DDBJ databases">
        <title>Deep-cultivation of Planctomycetes and their phenomic and genomic characterization uncovers novel biology.</title>
        <authorList>
            <person name="Wiegand S."/>
            <person name="Jogler M."/>
            <person name="Boedeker C."/>
            <person name="Pinto D."/>
            <person name="Vollmers J."/>
            <person name="Rivas-Marin E."/>
            <person name="Kohn T."/>
            <person name="Peeters S.H."/>
            <person name="Heuer A."/>
            <person name="Rast P."/>
            <person name="Oberbeckmann S."/>
            <person name="Bunk B."/>
            <person name="Jeske O."/>
            <person name="Meyerdierks A."/>
            <person name="Storesund J.E."/>
            <person name="Kallscheuer N."/>
            <person name="Luecker S."/>
            <person name="Lage O.M."/>
            <person name="Pohl T."/>
            <person name="Merkel B.J."/>
            <person name="Hornburger P."/>
            <person name="Mueller R.-W."/>
            <person name="Bruemmer F."/>
            <person name="Labrenz M."/>
            <person name="Spormann A.M."/>
            <person name="Op den Camp H."/>
            <person name="Overmann J."/>
            <person name="Amann R."/>
            <person name="Jetten M.S.M."/>
            <person name="Mascher T."/>
            <person name="Medema M.H."/>
            <person name="Devos D.P."/>
            <person name="Kaster A.-K."/>
            <person name="Ovreas L."/>
            <person name="Rohde M."/>
            <person name="Galperin M.Y."/>
            <person name="Jogler C."/>
        </authorList>
    </citation>
    <scope>NUCLEOTIDE SEQUENCE [LARGE SCALE GENOMIC DNA]</scope>
    <source>
        <strain evidence="1 2">OJF2</strain>
    </source>
</reference>
<evidence type="ECO:0000313" key="2">
    <source>
        <dbReference type="Proteomes" id="UP000324233"/>
    </source>
</evidence>
<dbReference type="AlphaFoldDB" id="A0A5B9WFN1"/>
<dbReference type="EMBL" id="CP042997">
    <property type="protein sequence ID" value="QEH39079.1"/>
    <property type="molecule type" value="Genomic_DNA"/>
</dbReference>
<sequence length="45" mass="4758">MVRAPAIEITLLYPPLGKGGSVSGEAKERGRLRSVACRLDFTSPG</sequence>
<dbReference type="KEGG" id="agv:OJF2_76910"/>